<name>A0ABU7TJW8_9HYPH</name>
<reference evidence="2 3" key="1">
    <citation type="journal article" date="2012" name="Genet. Mol. Biol.">
        <title>Analysis of 16S rRNA and mxaF genes revealing insights into Methylobacterium niche-specific plant association.</title>
        <authorList>
            <person name="Dourado M.N."/>
            <person name="Andreote F.D."/>
            <person name="Dini-Andreote F."/>
            <person name="Conti R."/>
            <person name="Araujo J.M."/>
            <person name="Araujo W.L."/>
        </authorList>
    </citation>
    <scope>NUCLEOTIDE SEQUENCE [LARGE SCALE GENOMIC DNA]</scope>
    <source>
        <strain evidence="2 3">TC3-10</strain>
    </source>
</reference>
<keyword evidence="3" id="KW-1185">Reference proteome</keyword>
<evidence type="ECO:0000313" key="2">
    <source>
        <dbReference type="EMBL" id="MEE7490088.1"/>
    </source>
</evidence>
<organism evidence="2 3">
    <name type="scientific">Methylobacterium oryzae</name>
    <dbReference type="NCBI Taxonomy" id="334852"/>
    <lineage>
        <taxon>Bacteria</taxon>
        <taxon>Pseudomonadati</taxon>
        <taxon>Pseudomonadota</taxon>
        <taxon>Alphaproteobacteria</taxon>
        <taxon>Hyphomicrobiales</taxon>
        <taxon>Methylobacteriaceae</taxon>
        <taxon>Methylobacterium</taxon>
    </lineage>
</organism>
<dbReference type="Proteomes" id="UP001355206">
    <property type="component" value="Unassembled WGS sequence"/>
</dbReference>
<evidence type="ECO:0000256" key="1">
    <source>
        <dbReference type="SAM" id="SignalP"/>
    </source>
</evidence>
<keyword evidence="1" id="KW-0732">Signal</keyword>
<gene>
    <name evidence="2" type="ORF">MOTC310_06195</name>
</gene>
<dbReference type="EMBL" id="MLCA01000001">
    <property type="protein sequence ID" value="MEE7490088.1"/>
    <property type="molecule type" value="Genomic_DNA"/>
</dbReference>
<feature type="chain" id="PRO_5046866898" evidence="1">
    <location>
        <begin position="23"/>
        <end position="153"/>
    </location>
</feature>
<protein>
    <submittedName>
        <fullName evidence="2">ABC transporter ATPase</fullName>
    </submittedName>
</protein>
<proteinExistence type="predicted"/>
<dbReference type="RefSeq" id="WP_331301162.1">
    <property type="nucleotide sequence ID" value="NZ_MLCA01000001.1"/>
</dbReference>
<feature type="signal peptide" evidence="1">
    <location>
        <begin position="1"/>
        <end position="22"/>
    </location>
</feature>
<comment type="caution">
    <text evidence="2">The sequence shown here is derived from an EMBL/GenBank/DDBJ whole genome shotgun (WGS) entry which is preliminary data.</text>
</comment>
<accession>A0ABU7TJW8</accession>
<evidence type="ECO:0000313" key="3">
    <source>
        <dbReference type="Proteomes" id="UP001355206"/>
    </source>
</evidence>
<sequence>MRALLPLLVLTALSAGAGSARAQSCDALVDKVTAETAAKTAERRSDYASFTAGADMTLTLACGGPDLSSVGAQFRGANPPDRYYDLFGHAGHAVTGIDAAVITEAAHRAQATATKLRHSNIDLGGARITCSAMVSPDKGPLTLCAVIENSNRG</sequence>